<evidence type="ECO:0000256" key="1">
    <source>
        <dbReference type="SAM" id="MobiDB-lite"/>
    </source>
</evidence>
<accession>A0ABS8CCK0</accession>
<reference evidence="3 4" key="1">
    <citation type="submission" date="2020-07" db="EMBL/GenBank/DDBJ databases">
        <title>Pusillimonas sp. nov., isolated from poultry manure in Taiwan.</title>
        <authorList>
            <person name="Lin S.-Y."/>
            <person name="Tang Y.-S."/>
            <person name="Young C.-C."/>
        </authorList>
    </citation>
    <scope>NUCLEOTIDE SEQUENCE [LARGE SCALE GENOMIC DNA]</scope>
    <source>
        <strain evidence="3 4">CC-YST705</strain>
    </source>
</reference>
<name>A0ABS8CCK0_9BURK</name>
<organism evidence="3 4">
    <name type="scientific">Mesopusillimonas faecipullorum</name>
    <dbReference type="NCBI Taxonomy" id="2755040"/>
    <lineage>
        <taxon>Bacteria</taxon>
        <taxon>Pseudomonadati</taxon>
        <taxon>Pseudomonadota</taxon>
        <taxon>Betaproteobacteria</taxon>
        <taxon>Burkholderiales</taxon>
        <taxon>Alcaligenaceae</taxon>
        <taxon>Mesopusillimonas</taxon>
    </lineage>
</organism>
<dbReference type="PROSITE" id="PS51257">
    <property type="entry name" value="PROKAR_LIPOPROTEIN"/>
    <property type="match status" value="1"/>
</dbReference>
<proteinExistence type="predicted"/>
<evidence type="ECO:0000313" key="3">
    <source>
        <dbReference type="EMBL" id="MCB5363324.1"/>
    </source>
</evidence>
<evidence type="ECO:0000313" key="4">
    <source>
        <dbReference type="Proteomes" id="UP000776983"/>
    </source>
</evidence>
<sequence length="417" mass="42991">MAMKLSPFVAALGAACLLAACGGGGGGGDDSSSGGGDNPPPVSADKFTSKDNKLVLPLAGAEAAEHCFDLNKPGNEAVACTSGAWDLKVSMPAAGGRGQPLFWTNSGDSGPGKGGALGGPFDSSWADLKKIEDATIDPESGQAVPDRAFLTDGVSGAFTGTNAIGTAAFEYNLTGDNKLHPNFRVFQITLDKAAPTADNTYALQVLGYYGGPGGATSGYVTVRLAGMGNLTQYQSQEINASAAWQYLDLSTGNTVPETGNWHVAFNRYNIKLNPANAGVGALAGDAPAGLYDANGDPVVSAFTAARPDSTSVLALFTGATLSPANAYKADSKGSPLQPASKSEGTYPNLTVDYGWYGYTATTHLLAAKDDRGVLIRSGEGDSYMRFRLESIVYDPVGDYNGKQTWTIEYDLQPASGS</sequence>
<keyword evidence="4" id="KW-1185">Reference proteome</keyword>
<dbReference type="InterPro" id="IPR025921">
    <property type="entry name" value="HmuY"/>
</dbReference>
<feature type="chain" id="PRO_5045837310" evidence="2">
    <location>
        <begin position="20"/>
        <end position="417"/>
    </location>
</feature>
<protein>
    <submittedName>
        <fullName evidence="3">Uncharacterized protein</fullName>
    </submittedName>
</protein>
<dbReference type="RefSeq" id="WP_226953648.1">
    <property type="nucleotide sequence ID" value="NZ_JACDXW010000002.1"/>
</dbReference>
<keyword evidence="2" id="KW-0732">Signal</keyword>
<dbReference type="Pfam" id="PF14064">
    <property type="entry name" value="HmuY"/>
    <property type="match status" value="1"/>
</dbReference>
<dbReference type="CDD" id="cd12105">
    <property type="entry name" value="HmuY"/>
    <property type="match status" value="1"/>
</dbReference>
<evidence type="ECO:0000256" key="2">
    <source>
        <dbReference type="SAM" id="SignalP"/>
    </source>
</evidence>
<dbReference type="EMBL" id="JACDXW010000002">
    <property type="protein sequence ID" value="MCB5363324.1"/>
    <property type="molecule type" value="Genomic_DNA"/>
</dbReference>
<dbReference type="Proteomes" id="UP000776983">
    <property type="component" value="Unassembled WGS sequence"/>
</dbReference>
<feature type="signal peptide" evidence="2">
    <location>
        <begin position="1"/>
        <end position="19"/>
    </location>
</feature>
<feature type="compositionally biased region" description="Gly residues" evidence="1">
    <location>
        <begin position="27"/>
        <end position="37"/>
    </location>
</feature>
<feature type="region of interest" description="Disordered" evidence="1">
    <location>
        <begin position="27"/>
        <end position="47"/>
    </location>
</feature>
<comment type="caution">
    <text evidence="3">The sequence shown here is derived from an EMBL/GenBank/DDBJ whole genome shotgun (WGS) entry which is preliminary data.</text>
</comment>
<gene>
    <name evidence="3" type="ORF">H0484_06095</name>
</gene>